<dbReference type="InterPro" id="IPR017853">
    <property type="entry name" value="GH"/>
</dbReference>
<dbReference type="SUPFAM" id="SSF55166">
    <property type="entry name" value="Hedgehog/DD-peptidase"/>
    <property type="match status" value="1"/>
</dbReference>
<dbReference type="OrthoDB" id="6742at10239"/>
<dbReference type="InterPro" id="IPR039561">
    <property type="entry name" value="Peptidase_M15C"/>
</dbReference>
<reference evidence="3 4" key="1">
    <citation type="submission" date="2008-06" db="EMBL/GenBank/DDBJ databases">
        <authorList>
            <person name="Smith A.L."/>
            <person name="Paladin E.C."/>
            <person name="Jacobs-Sera D."/>
            <person name="Hendirx R.W."/>
            <person name="Hatfull G.F."/>
        </authorList>
    </citation>
    <scope>NUCLEOTIDE SEQUENCE [LARGE SCALE GENOMIC DNA]</scope>
</reference>
<accession>B5LJL3</accession>
<keyword evidence="4" id="KW-1185">Reference proteome</keyword>
<dbReference type="SUPFAM" id="SSF51445">
    <property type="entry name" value="(Trans)glycosidases"/>
    <property type="match status" value="1"/>
</dbReference>
<name>B5LJL3_9CAUD</name>
<feature type="domain" description="Peptidase M15C" evidence="2">
    <location>
        <begin position="75"/>
        <end position="133"/>
    </location>
</feature>
<organism evidence="3 4">
    <name type="scientific">Mycobacterium phage Myrna</name>
    <dbReference type="NCBI Taxonomy" id="546805"/>
    <lineage>
        <taxon>Viruses</taxon>
        <taxon>Duplodnaviria</taxon>
        <taxon>Heunggongvirae</taxon>
        <taxon>Uroviricota</taxon>
        <taxon>Caudoviricetes</taxon>
        <taxon>Ceeclamvirinae</taxon>
        <taxon>Myrnavirus</taxon>
        <taxon>Myrnavirus myrna</taxon>
    </lineage>
</organism>
<feature type="compositionally biased region" description="Pro residues" evidence="1">
    <location>
        <begin position="492"/>
        <end position="503"/>
    </location>
</feature>
<dbReference type="RefSeq" id="YP_002225120.1">
    <property type="nucleotide sequence ID" value="NC_011273.1"/>
</dbReference>
<dbReference type="KEGG" id="vg:6920703"/>
<dbReference type="InterPro" id="IPR009045">
    <property type="entry name" value="Zn_M74/Hedgehog-like"/>
</dbReference>
<evidence type="ECO:0000256" key="1">
    <source>
        <dbReference type="SAM" id="MobiDB-lite"/>
    </source>
</evidence>
<feature type="region of interest" description="Disordered" evidence="1">
    <location>
        <begin position="484"/>
        <end position="516"/>
    </location>
</feature>
<protein>
    <recommendedName>
        <fullName evidence="2">Peptidase M15C domain-containing protein</fullName>
    </recommendedName>
</protein>
<evidence type="ECO:0000313" key="4">
    <source>
        <dbReference type="Proteomes" id="UP000001849"/>
    </source>
</evidence>
<dbReference type="Proteomes" id="UP000001849">
    <property type="component" value="Segment"/>
</dbReference>
<evidence type="ECO:0000259" key="2">
    <source>
        <dbReference type="Pfam" id="PF13539"/>
    </source>
</evidence>
<dbReference type="GO" id="GO:0008233">
    <property type="term" value="F:peptidase activity"/>
    <property type="evidence" value="ECO:0007669"/>
    <property type="project" value="InterPro"/>
</dbReference>
<proteinExistence type="predicted"/>
<dbReference type="EMBL" id="EU826466">
    <property type="protein sequence ID" value="ACH62210.1"/>
    <property type="molecule type" value="Genomic_DNA"/>
</dbReference>
<dbReference type="Pfam" id="PF13539">
    <property type="entry name" value="Peptidase_M15_4"/>
    <property type="match status" value="1"/>
</dbReference>
<sequence length="530" mass="59208">MALITENGWPQVPRSLCDNLLVPGTNRVKPELRKDDVTIILVAWACWFDRNVRNIEPPDGHRNWWAWSATNDVWNSNHLSGTALDLCADELPWQRRTMPQNQVEITNRGIALFEGTVFWGRNWSRVDEMHFQIGLPPSSPKIREFADRLRNGYLNIFGPPDPNAFPLPLGYYYGPLDGPVESISGEYESDSQAAKDGLGRWQAALGLPVTKKWNDGLTPRAAYVLQRTKGWPANPLFGFGGVYKGEWDAVIREGWRLPADVNLHNVVIPEFEYPLTKWGDYSQYQAATVDNTYPYEVISFRASIANQIDEKWLANMKAAQILVRQGKLKKIIAYHFWVPGADNWGTFRRAIEAAGGVTKELCFMLDVEDGGTKWNIRGDQTAGVKSFIASGQTYFQNPQAASIYWNPTANPDLLVGINDRELRGVKLIVPRYNGPDKAPWTPDGVQWFGHQYSDRENTPPFGPTDINQAKMPLSIFLAAWGTNGGVAEPDDPGTPVPAEPVPPVDTDSGEAEPDWSSERVLVAIGAQFGA</sequence>
<evidence type="ECO:0000313" key="3">
    <source>
        <dbReference type="EMBL" id="ACH62210.1"/>
    </source>
</evidence>
<dbReference type="Gene3D" id="3.20.20.80">
    <property type="entry name" value="Glycosidases"/>
    <property type="match status" value="1"/>
</dbReference>
<gene>
    <name evidence="3" type="primary">243</name>
    <name evidence="3" type="ORF">MYRNA_243</name>
</gene>
<dbReference type="GeneID" id="6920703"/>